<protein>
    <submittedName>
        <fullName evidence="2">Uncharacterized protein</fullName>
    </submittedName>
</protein>
<organism evidence="2 3">
    <name type="scientific">Dactylosporangium cerinum</name>
    <dbReference type="NCBI Taxonomy" id="1434730"/>
    <lineage>
        <taxon>Bacteria</taxon>
        <taxon>Bacillati</taxon>
        <taxon>Actinomycetota</taxon>
        <taxon>Actinomycetes</taxon>
        <taxon>Micromonosporales</taxon>
        <taxon>Micromonosporaceae</taxon>
        <taxon>Dactylosporangium</taxon>
    </lineage>
</organism>
<name>A0ABV9W6Y0_9ACTN</name>
<feature type="region of interest" description="Disordered" evidence="1">
    <location>
        <begin position="1"/>
        <end position="23"/>
    </location>
</feature>
<dbReference type="Proteomes" id="UP001595912">
    <property type="component" value="Unassembled WGS sequence"/>
</dbReference>
<reference evidence="3" key="1">
    <citation type="journal article" date="2019" name="Int. J. Syst. Evol. Microbiol.">
        <title>The Global Catalogue of Microorganisms (GCM) 10K type strain sequencing project: providing services to taxonomists for standard genome sequencing and annotation.</title>
        <authorList>
            <consortium name="The Broad Institute Genomics Platform"/>
            <consortium name="The Broad Institute Genome Sequencing Center for Infectious Disease"/>
            <person name="Wu L."/>
            <person name="Ma J."/>
        </authorList>
    </citation>
    <scope>NUCLEOTIDE SEQUENCE [LARGE SCALE GENOMIC DNA]</scope>
    <source>
        <strain evidence="3">CGMCC 4.7152</strain>
    </source>
</reference>
<dbReference type="RefSeq" id="WP_380123049.1">
    <property type="nucleotide sequence ID" value="NZ_JBHSIU010000054.1"/>
</dbReference>
<sequence>MDLTAGYTDGWRRQPSPLGGRATSGQWSVIAALWLLAEWTRDATPGWRSEIVTGTAAERTTEPWPQPPASVGDFEVAPGTASVLLSLVQPGPNRPYEPNRPPAEATAEVLALLADRIPVTDPRGTVLLAYLAEQLTGPYVDLLRVSTGGDDLHLIQRDSSGRTLHLTVAAAPVTEPPPVLAADGADAALRTRLACLITLLSAHLWVNNNNPVTFRVWLGPRGDADPRTAAADWWTRTREEEPDEPPQLRPVTVEDLDAGLYTIVRGSLLELFDGSWSGVEEWPQVPPGHLTRHLYRDLLDLLLARVGGAPDLRCHGYLPVEEIENDEDDYYGTVVFVGPSDVAVLDLDLTC</sequence>
<gene>
    <name evidence="2" type="ORF">ACFPIJ_38890</name>
</gene>
<evidence type="ECO:0000256" key="1">
    <source>
        <dbReference type="SAM" id="MobiDB-lite"/>
    </source>
</evidence>
<proteinExistence type="predicted"/>
<evidence type="ECO:0000313" key="2">
    <source>
        <dbReference type="EMBL" id="MFC5003779.1"/>
    </source>
</evidence>
<accession>A0ABV9W6Y0</accession>
<comment type="caution">
    <text evidence="2">The sequence shown here is derived from an EMBL/GenBank/DDBJ whole genome shotgun (WGS) entry which is preliminary data.</text>
</comment>
<dbReference type="EMBL" id="JBHSIU010000054">
    <property type="protein sequence ID" value="MFC5003779.1"/>
    <property type="molecule type" value="Genomic_DNA"/>
</dbReference>
<keyword evidence="3" id="KW-1185">Reference proteome</keyword>
<evidence type="ECO:0000313" key="3">
    <source>
        <dbReference type="Proteomes" id="UP001595912"/>
    </source>
</evidence>